<feature type="region of interest" description="Disordered" evidence="6">
    <location>
        <begin position="708"/>
        <end position="802"/>
    </location>
</feature>
<comment type="similarity">
    <text evidence="2">Belongs to the adaptor complexes large subunit family.</text>
</comment>
<evidence type="ECO:0000256" key="6">
    <source>
        <dbReference type="SAM" id="MobiDB-lite"/>
    </source>
</evidence>
<evidence type="ECO:0000313" key="8">
    <source>
        <dbReference type="EMBL" id="RPD60997.1"/>
    </source>
</evidence>
<name>A0A5C2SCI6_9APHY</name>
<keyword evidence="5" id="KW-0472">Membrane</keyword>
<proteinExistence type="inferred from homology"/>
<reference evidence="8" key="1">
    <citation type="journal article" date="2018" name="Genome Biol. Evol.">
        <title>Genomics and development of Lentinus tigrinus, a white-rot wood-decaying mushroom with dimorphic fruiting bodies.</title>
        <authorList>
            <person name="Wu B."/>
            <person name="Xu Z."/>
            <person name="Knudson A."/>
            <person name="Carlson A."/>
            <person name="Chen N."/>
            <person name="Kovaka S."/>
            <person name="LaButti K."/>
            <person name="Lipzen A."/>
            <person name="Pennachio C."/>
            <person name="Riley R."/>
            <person name="Schakwitz W."/>
            <person name="Umezawa K."/>
            <person name="Ohm R.A."/>
            <person name="Grigoriev I.V."/>
            <person name="Nagy L.G."/>
            <person name="Gibbons J."/>
            <person name="Hibbett D."/>
        </authorList>
    </citation>
    <scope>NUCLEOTIDE SEQUENCE [LARGE SCALE GENOMIC DNA]</scope>
    <source>
        <strain evidence="8">ALCF2SS1-6</strain>
    </source>
</reference>
<dbReference type="STRING" id="1328759.A0A5C2SCI6"/>
<sequence>MATLNLNALTENASRLGMRLQETLLENTRDLGIRGAGSAYMDNTEEKVKNIGKQLDSNSDREKLDAMKRLIALISRGRDVSQFFAQVVKNVASHNLEIRKLVYIYLLRYAEQEPDLALLSINTFQKDLSDPNPLIRAMALRVLSGIKVHMIGSIVMLAIKKCAADISPYVRKAAALAIPKLHHLDSTHQPELIKVISTLLKDQSPLSIGSVAIAFEAVCPTRLDLLHQHYRRLCRTLIDVDEWGQVDLINVLVRYARVMLPRPLASTEAGGSSGVEIDSDLKLLITYAEPLFQSRNPAVVLAVARVFYYLGLPTDLPKIVPPLLRLLHVSPEVERVVLRNLVLTASELSEVLGKSYARFLVRADDPQQVKKDKVRLLRAVVHVDNYPSLLREFICYADDADDELVADSIQAIGYVARVVPEATAQCLSALMSFIQSKHDVIVTNAVLVLKSLVQIRLQQQQSAIAYGGLPSHSFSPLEIISRLARRLDEIRHPKARACVLWLVGQYAASPETAPELNGVAHVGPEGIAPWAPDVLRKTAKSFAQETAAVKLQIITLAAKLLVLSPADRTIGLLNRYVFSLARYDLNYDVRDRARMLSALLSGVNAGIYGEGDDSHEDVGGVVLRREQVRMVLFEGKTSVGEDKVEDEDDHGRFGSMVVVTGRWAGSDNYLPDWLEEGTESSLRDTEADIPQAPVYTSQSSAARSIASSSRATPVVLSPSPSGSFTKQETAKAAYMDLDKFYDDAEETEETEESESEESEEDQEGSGSDEAASTGGEESEEESEGDEEEGGDDDHVLVQGTTG</sequence>
<evidence type="ECO:0000256" key="2">
    <source>
        <dbReference type="ARBA" id="ARBA00006613"/>
    </source>
</evidence>
<feature type="compositionally biased region" description="Low complexity" evidence="6">
    <location>
        <begin position="764"/>
        <end position="775"/>
    </location>
</feature>
<comment type="subcellular location">
    <subcellularLocation>
        <location evidence="1">Endomembrane system</location>
    </subcellularLocation>
</comment>
<dbReference type="GO" id="GO:0016192">
    <property type="term" value="P:vesicle-mediated transport"/>
    <property type="evidence" value="ECO:0007669"/>
    <property type="project" value="InterPro"/>
</dbReference>
<dbReference type="PANTHER" id="PTHR11134">
    <property type="entry name" value="ADAPTOR COMPLEX SUBUNIT BETA FAMILY MEMBER"/>
    <property type="match status" value="1"/>
</dbReference>
<keyword evidence="9" id="KW-1185">Reference proteome</keyword>
<evidence type="ECO:0000313" key="9">
    <source>
        <dbReference type="Proteomes" id="UP000313359"/>
    </source>
</evidence>
<feature type="compositionally biased region" description="Acidic residues" evidence="6">
    <location>
        <begin position="776"/>
        <end position="791"/>
    </location>
</feature>
<dbReference type="Pfam" id="PF01602">
    <property type="entry name" value="Adaptin_N"/>
    <property type="match status" value="1"/>
</dbReference>
<feature type="compositionally biased region" description="Polar residues" evidence="6">
    <location>
        <begin position="718"/>
        <end position="727"/>
    </location>
</feature>
<organism evidence="8 9">
    <name type="scientific">Lentinus tigrinus ALCF2SS1-6</name>
    <dbReference type="NCBI Taxonomy" id="1328759"/>
    <lineage>
        <taxon>Eukaryota</taxon>
        <taxon>Fungi</taxon>
        <taxon>Dikarya</taxon>
        <taxon>Basidiomycota</taxon>
        <taxon>Agaricomycotina</taxon>
        <taxon>Agaricomycetes</taxon>
        <taxon>Polyporales</taxon>
        <taxon>Polyporaceae</taxon>
        <taxon>Lentinus</taxon>
    </lineage>
</organism>
<dbReference type="InterPro" id="IPR026740">
    <property type="entry name" value="AP3_beta"/>
</dbReference>
<dbReference type="InterPro" id="IPR002553">
    <property type="entry name" value="Clathrin/coatomer_adapt-like_N"/>
</dbReference>
<dbReference type="InterPro" id="IPR011989">
    <property type="entry name" value="ARM-like"/>
</dbReference>
<keyword evidence="3" id="KW-0813">Transport</keyword>
<dbReference type="Gene3D" id="1.25.10.10">
    <property type="entry name" value="Leucine-rich Repeat Variant"/>
    <property type="match status" value="1"/>
</dbReference>
<evidence type="ECO:0000256" key="5">
    <source>
        <dbReference type="ARBA" id="ARBA00023136"/>
    </source>
</evidence>
<dbReference type="AlphaFoldDB" id="A0A5C2SCI6"/>
<dbReference type="InterPro" id="IPR016024">
    <property type="entry name" value="ARM-type_fold"/>
</dbReference>
<evidence type="ECO:0000256" key="3">
    <source>
        <dbReference type="ARBA" id="ARBA00022448"/>
    </source>
</evidence>
<dbReference type="InterPro" id="IPR026739">
    <property type="entry name" value="AP_beta"/>
</dbReference>
<dbReference type="GO" id="GO:0030123">
    <property type="term" value="C:AP-3 adaptor complex"/>
    <property type="evidence" value="ECO:0007669"/>
    <property type="project" value="InterPro"/>
</dbReference>
<dbReference type="PIRSF" id="PIRSF037096">
    <property type="entry name" value="AP3_complex_beta"/>
    <property type="match status" value="1"/>
</dbReference>
<evidence type="ECO:0000256" key="1">
    <source>
        <dbReference type="ARBA" id="ARBA00004308"/>
    </source>
</evidence>
<feature type="domain" description="Clathrin/coatomer adaptor adaptin-like N-terminal" evidence="7">
    <location>
        <begin position="50"/>
        <end position="601"/>
    </location>
</feature>
<dbReference type="EMBL" id="ML122263">
    <property type="protein sequence ID" value="RPD60997.1"/>
    <property type="molecule type" value="Genomic_DNA"/>
</dbReference>
<gene>
    <name evidence="8" type="ORF">L227DRAFT_574628</name>
</gene>
<dbReference type="GO" id="GO:0012505">
    <property type="term" value="C:endomembrane system"/>
    <property type="evidence" value="ECO:0007669"/>
    <property type="project" value="UniProtKB-SubCell"/>
</dbReference>
<keyword evidence="4" id="KW-0653">Protein transport</keyword>
<evidence type="ECO:0000259" key="7">
    <source>
        <dbReference type="Pfam" id="PF01602"/>
    </source>
</evidence>
<protein>
    <recommendedName>
        <fullName evidence="7">Clathrin/coatomer adaptor adaptin-like N-terminal domain-containing protein</fullName>
    </recommendedName>
</protein>
<dbReference type="SUPFAM" id="SSF48371">
    <property type="entry name" value="ARM repeat"/>
    <property type="match status" value="1"/>
</dbReference>
<feature type="compositionally biased region" description="Acidic residues" evidence="6">
    <location>
        <begin position="743"/>
        <end position="763"/>
    </location>
</feature>
<accession>A0A5C2SCI6</accession>
<dbReference type="GO" id="GO:0006886">
    <property type="term" value="P:intracellular protein transport"/>
    <property type="evidence" value="ECO:0007669"/>
    <property type="project" value="InterPro"/>
</dbReference>
<dbReference type="Proteomes" id="UP000313359">
    <property type="component" value="Unassembled WGS sequence"/>
</dbReference>
<evidence type="ECO:0000256" key="4">
    <source>
        <dbReference type="ARBA" id="ARBA00022927"/>
    </source>
</evidence>
<dbReference type="OrthoDB" id="10254310at2759"/>